<keyword evidence="4" id="KW-1134">Transmembrane beta strand</keyword>
<sequence length="499" mass="53923">MKTMTTVMAVMMTLLPCSVRAAGPLSLQQCRDSAVANNKDLKIAEQQISIAGYDRKIARANYFPDISASAAYMYNSRNLDLLPQSTSDALAGLGTSVQGSLKSGLEGLLSNPAMGQIIQENPQLLQLLGSLSSLDISGPLNAIGAEIDKAFQLDIENMFVGAVSLQQPVFMGGKIVAANKIARLAEELAKSQYDTEYRAVVTEVDKAYWQIVAIAGKRRLAAGYADLLHSMLRDTEIMVAEGVATEADLLSVKVKANEADLLLTKATNGLSLSKMLLCKLCGLDLSSDIELLDENNESIPVPKMGPAMSDDEVFASRPEIRSLDLAAQIYDRKVSLARADMMPKIALTANYFVTNPNLYHGFQNKFAGMFNVGVAVNIPIFHGCGAMQKVRKAKAEAVLTGFRMEDAKEKISLQVAQLRRQEQESADKMAMAEENLESAEENLRTATAGYAEGVIPANTLMAAQTAWMKAHSEYIEAGVEMQICASGLAMAEGRPLSEF</sequence>
<reference evidence="10" key="1">
    <citation type="submission" date="2020-10" db="EMBL/GenBank/DDBJ databases">
        <authorList>
            <person name="Gilroy R."/>
        </authorList>
    </citation>
    <scope>NUCLEOTIDE SEQUENCE</scope>
    <source>
        <strain evidence="10">B2-22910</strain>
    </source>
</reference>
<keyword evidence="9" id="KW-0732">Signal</keyword>
<evidence type="ECO:0000256" key="5">
    <source>
        <dbReference type="ARBA" id="ARBA00022692"/>
    </source>
</evidence>
<evidence type="ECO:0000256" key="3">
    <source>
        <dbReference type="ARBA" id="ARBA00022448"/>
    </source>
</evidence>
<name>A0A9D9IFA9_9BACT</name>
<comment type="caution">
    <text evidence="10">The sequence shown here is derived from an EMBL/GenBank/DDBJ whole genome shotgun (WGS) entry which is preliminary data.</text>
</comment>
<dbReference type="Proteomes" id="UP000823603">
    <property type="component" value="Unassembled WGS sequence"/>
</dbReference>
<evidence type="ECO:0000256" key="7">
    <source>
        <dbReference type="ARBA" id="ARBA00023237"/>
    </source>
</evidence>
<dbReference type="Gene3D" id="1.20.1600.10">
    <property type="entry name" value="Outer membrane efflux proteins (OEP)"/>
    <property type="match status" value="1"/>
</dbReference>
<dbReference type="InterPro" id="IPR051906">
    <property type="entry name" value="TolC-like"/>
</dbReference>
<dbReference type="AlphaFoldDB" id="A0A9D9IFA9"/>
<evidence type="ECO:0000256" key="1">
    <source>
        <dbReference type="ARBA" id="ARBA00004442"/>
    </source>
</evidence>
<proteinExistence type="inferred from homology"/>
<dbReference type="GO" id="GO:0015288">
    <property type="term" value="F:porin activity"/>
    <property type="evidence" value="ECO:0007669"/>
    <property type="project" value="TreeGrafter"/>
</dbReference>
<dbReference type="Pfam" id="PF02321">
    <property type="entry name" value="OEP"/>
    <property type="match status" value="2"/>
</dbReference>
<keyword evidence="3" id="KW-0813">Transport</keyword>
<feature type="coiled-coil region" evidence="8">
    <location>
        <begin position="404"/>
        <end position="449"/>
    </location>
</feature>
<comment type="subcellular location">
    <subcellularLocation>
        <location evidence="1">Cell outer membrane</location>
    </subcellularLocation>
</comment>
<evidence type="ECO:0000313" key="11">
    <source>
        <dbReference type="Proteomes" id="UP000823603"/>
    </source>
</evidence>
<evidence type="ECO:0000256" key="2">
    <source>
        <dbReference type="ARBA" id="ARBA00007613"/>
    </source>
</evidence>
<dbReference type="PANTHER" id="PTHR30026">
    <property type="entry name" value="OUTER MEMBRANE PROTEIN TOLC"/>
    <property type="match status" value="1"/>
</dbReference>
<reference evidence="10" key="2">
    <citation type="journal article" date="2021" name="PeerJ">
        <title>Extensive microbial diversity within the chicken gut microbiome revealed by metagenomics and culture.</title>
        <authorList>
            <person name="Gilroy R."/>
            <person name="Ravi A."/>
            <person name="Getino M."/>
            <person name="Pursley I."/>
            <person name="Horton D.L."/>
            <person name="Alikhan N.F."/>
            <person name="Baker D."/>
            <person name="Gharbi K."/>
            <person name="Hall N."/>
            <person name="Watson M."/>
            <person name="Adriaenssens E.M."/>
            <person name="Foster-Nyarko E."/>
            <person name="Jarju S."/>
            <person name="Secka A."/>
            <person name="Antonio M."/>
            <person name="Oren A."/>
            <person name="Chaudhuri R.R."/>
            <person name="La Ragione R."/>
            <person name="Hildebrand F."/>
            <person name="Pallen M.J."/>
        </authorList>
    </citation>
    <scope>NUCLEOTIDE SEQUENCE</scope>
    <source>
        <strain evidence="10">B2-22910</strain>
    </source>
</reference>
<evidence type="ECO:0000313" key="10">
    <source>
        <dbReference type="EMBL" id="MBO8471659.1"/>
    </source>
</evidence>
<keyword evidence="6" id="KW-0472">Membrane</keyword>
<dbReference type="EMBL" id="JADIMB010000114">
    <property type="protein sequence ID" value="MBO8471659.1"/>
    <property type="molecule type" value="Genomic_DNA"/>
</dbReference>
<evidence type="ECO:0000256" key="6">
    <source>
        <dbReference type="ARBA" id="ARBA00023136"/>
    </source>
</evidence>
<evidence type="ECO:0000256" key="4">
    <source>
        <dbReference type="ARBA" id="ARBA00022452"/>
    </source>
</evidence>
<keyword evidence="7" id="KW-0998">Cell outer membrane</keyword>
<keyword evidence="5" id="KW-0812">Transmembrane</keyword>
<feature type="signal peptide" evidence="9">
    <location>
        <begin position="1"/>
        <end position="21"/>
    </location>
</feature>
<comment type="similarity">
    <text evidence="2">Belongs to the outer membrane factor (OMF) (TC 1.B.17) family.</text>
</comment>
<feature type="chain" id="PRO_5039028618" evidence="9">
    <location>
        <begin position="22"/>
        <end position="499"/>
    </location>
</feature>
<dbReference type="GO" id="GO:1990281">
    <property type="term" value="C:efflux pump complex"/>
    <property type="evidence" value="ECO:0007669"/>
    <property type="project" value="TreeGrafter"/>
</dbReference>
<keyword evidence="8" id="KW-0175">Coiled coil</keyword>
<gene>
    <name evidence="10" type="ORF">IAB82_07705</name>
</gene>
<evidence type="ECO:0000256" key="8">
    <source>
        <dbReference type="SAM" id="Coils"/>
    </source>
</evidence>
<dbReference type="GO" id="GO:0015562">
    <property type="term" value="F:efflux transmembrane transporter activity"/>
    <property type="evidence" value="ECO:0007669"/>
    <property type="project" value="InterPro"/>
</dbReference>
<evidence type="ECO:0000256" key="9">
    <source>
        <dbReference type="SAM" id="SignalP"/>
    </source>
</evidence>
<dbReference type="GO" id="GO:0009279">
    <property type="term" value="C:cell outer membrane"/>
    <property type="evidence" value="ECO:0007669"/>
    <property type="project" value="UniProtKB-SubCell"/>
</dbReference>
<protein>
    <submittedName>
        <fullName evidence="10">TolC family protein</fullName>
    </submittedName>
</protein>
<dbReference type="PANTHER" id="PTHR30026:SF20">
    <property type="entry name" value="OUTER MEMBRANE PROTEIN TOLC"/>
    <property type="match status" value="1"/>
</dbReference>
<accession>A0A9D9IFA9</accession>
<organism evidence="10 11">
    <name type="scientific">Candidatus Cryptobacteroides faecavium</name>
    <dbReference type="NCBI Taxonomy" id="2840762"/>
    <lineage>
        <taxon>Bacteria</taxon>
        <taxon>Pseudomonadati</taxon>
        <taxon>Bacteroidota</taxon>
        <taxon>Bacteroidia</taxon>
        <taxon>Bacteroidales</taxon>
        <taxon>Candidatus Cryptobacteroides</taxon>
    </lineage>
</organism>
<dbReference type="InterPro" id="IPR003423">
    <property type="entry name" value="OMP_efflux"/>
</dbReference>
<dbReference type="SUPFAM" id="SSF56954">
    <property type="entry name" value="Outer membrane efflux proteins (OEP)"/>
    <property type="match status" value="1"/>
</dbReference>